<evidence type="ECO:0000256" key="7">
    <source>
        <dbReference type="SAM" id="Coils"/>
    </source>
</evidence>
<protein>
    <recommendedName>
        <fullName evidence="2">histidine kinase</fullName>
        <ecNumber evidence="2">2.7.13.3</ecNumber>
    </recommendedName>
</protein>
<evidence type="ECO:0000256" key="4">
    <source>
        <dbReference type="ARBA" id="ARBA00022679"/>
    </source>
</evidence>
<dbReference type="EMBL" id="FNFO01000003">
    <property type="protein sequence ID" value="SDK82639.1"/>
    <property type="molecule type" value="Genomic_DNA"/>
</dbReference>
<dbReference type="InterPro" id="IPR003594">
    <property type="entry name" value="HATPase_dom"/>
</dbReference>
<keyword evidence="8" id="KW-0812">Transmembrane</keyword>
<dbReference type="SMART" id="SM00388">
    <property type="entry name" value="HisKA"/>
    <property type="match status" value="1"/>
</dbReference>
<dbReference type="Pfam" id="PF13181">
    <property type="entry name" value="TPR_8"/>
    <property type="match status" value="1"/>
</dbReference>
<dbReference type="InterPro" id="IPR004358">
    <property type="entry name" value="Sig_transdc_His_kin-like_C"/>
</dbReference>
<dbReference type="Gene3D" id="1.25.40.10">
    <property type="entry name" value="Tetratricopeptide repeat domain"/>
    <property type="match status" value="2"/>
</dbReference>
<dbReference type="STRING" id="1075417.SAMN05421823_103654"/>
<reference evidence="10 11" key="1">
    <citation type="submission" date="2016-10" db="EMBL/GenBank/DDBJ databases">
        <authorList>
            <person name="de Groot N.N."/>
        </authorList>
    </citation>
    <scope>NUCLEOTIDE SEQUENCE [LARGE SCALE GENOMIC DNA]</scope>
    <source>
        <strain evidence="10 11">DSM 25186</strain>
    </source>
</reference>
<keyword evidence="8" id="KW-1133">Transmembrane helix</keyword>
<keyword evidence="5 10" id="KW-0418">Kinase</keyword>
<dbReference type="OrthoDB" id="9810447at2"/>
<dbReference type="InterPro" id="IPR003661">
    <property type="entry name" value="HisK_dim/P_dom"/>
</dbReference>
<feature type="coiled-coil region" evidence="7">
    <location>
        <begin position="239"/>
        <end position="266"/>
    </location>
</feature>
<evidence type="ECO:0000313" key="10">
    <source>
        <dbReference type="EMBL" id="SDK82639.1"/>
    </source>
</evidence>
<evidence type="ECO:0000256" key="2">
    <source>
        <dbReference type="ARBA" id="ARBA00012438"/>
    </source>
</evidence>
<keyword evidence="7" id="KW-0175">Coiled coil</keyword>
<comment type="catalytic activity">
    <reaction evidence="1">
        <text>ATP + protein L-histidine = ADP + protein N-phospho-L-histidine.</text>
        <dbReference type="EC" id="2.7.13.3"/>
    </reaction>
</comment>
<dbReference type="SMART" id="SM00028">
    <property type="entry name" value="TPR"/>
    <property type="match status" value="8"/>
</dbReference>
<dbReference type="FunFam" id="3.30.565.10:FF:000006">
    <property type="entry name" value="Sensor histidine kinase WalK"/>
    <property type="match status" value="1"/>
</dbReference>
<dbReference type="InterPro" id="IPR005467">
    <property type="entry name" value="His_kinase_dom"/>
</dbReference>
<dbReference type="InterPro" id="IPR036097">
    <property type="entry name" value="HisK_dim/P_sf"/>
</dbReference>
<feature type="coiled-coil region" evidence="7">
    <location>
        <begin position="364"/>
        <end position="471"/>
    </location>
</feature>
<dbReference type="InterPro" id="IPR019734">
    <property type="entry name" value="TPR_rpt"/>
</dbReference>
<proteinExistence type="predicted"/>
<dbReference type="Pfam" id="PF13424">
    <property type="entry name" value="TPR_12"/>
    <property type="match status" value="2"/>
</dbReference>
<keyword evidence="4" id="KW-0808">Transferase</keyword>
<name>A0A1G9F2F3_9BACT</name>
<dbReference type="InterPro" id="IPR036890">
    <property type="entry name" value="HATPase_C_sf"/>
</dbReference>
<keyword evidence="6" id="KW-0902">Two-component regulatory system</keyword>
<accession>A0A1G9F2F3</accession>
<dbReference type="SUPFAM" id="SSF48452">
    <property type="entry name" value="TPR-like"/>
    <property type="match status" value="2"/>
</dbReference>
<dbReference type="Pfam" id="PF00512">
    <property type="entry name" value="HisKA"/>
    <property type="match status" value="1"/>
</dbReference>
<dbReference type="InterPro" id="IPR011990">
    <property type="entry name" value="TPR-like_helical_dom_sf"/>
</dbReference>
<evidence type="ECO:0000259" key="9">
    <source>
        <dbReference type="PROSITE" id="PS50109"/>
    </source>
</evidence>
<evidence type="ECO:0000256" key="5">
    <source>
        <dbReference type="ARBA" id="ARBA00022777"/>
    </source>
</evidence>
<dbReference type="Proteomes" id="UP000198510">
    <property type="component" value="Unassembled WGS sequence"/>
</dbReference>
<dbReference type="PANTHER" id="PTHR43711:SF1">
    <property type="entry name" value="HISTIDINE KINASE 1"/>
    <property type="match status" value="1"/>
</dbReference>
<feature type="transmembrane region" description="Helical" evidence="8">
    <location>
        <begin position="400"/>
        <end position="421"/>
    </location>
</feature>
<dbReference type="SUPFAM" id="SSF55874">
    <property type="entry name" value="ATPase domain of HSP90 chaperone/DNA topoisomerase II/histidine kinase"/>
    <property type="match status" value="1"/>
</dbReference>
<dbReference type="Gene3D" id="1.10.287.130">
    <property type="match status" value="1"/>
</dbReference>
<evidence type="ECO:0000256" key="1">
    <source>
        <dbReference type="ARBA" id="ARBA00000085"/>
    </source>
</evidence>
<dbReference type="GO" id="GO:0000155">
    <property type="term" value="F:phosphorelay sensor kinase activity"/>
    <property type="evidence" value="ECO:0007669"/>
    <property type="project" value="InterPro"/>
</dbReference>
<evidence type="ECO:0000256" key="6">
    <source>
        <dbReference type="ARBA" id="ARBA00023012"/>
    </source>
</evidence>
<dbReference type="PANTHER" id="PTHR43711">
    <property type="entry name" value="TWO-COMPONENT HISTIDINE KINASE"/>
    <property type="match status" value="1"/>
</dbReference>
<dbReference type="SUPFAM" id="SSF47384">
    <property type="entry name" value="Homodimeric domain of signal transducing histidine kinase"/>
    <property type="match status" value="1"/>
</dbReference>
<evidence type="ECO:0000313" key="11">
    <source>
        <dbReference type="Proteomes" id="UP000198510"/>
    </source>
</evidence>
<dbReference type="PRINTS" id="PR00344">
    <property type="entry name" value="BCTRLSENSOR"/>
</dbReference>
<dbReference type="InterPro" id="IPR050736">
    <property type="entry name" value="Sensor_HK_Regulatory"/>
</dbReference>
<keyword evidence="3" id="KW-0597">Phosphoprotein</keyword>
<dbReference type="SMART" id="SM00387">
    <property type="entry name" value="HATPase_c"/>
    <property type="match status" value="1"/>
</dbReference>
<sequence length="698" mass="80290">MRLLLVFVFSAIFSWVAYGRQDVVLISQLQKRLPQQQELNRIATLNKLGWEYRLSEPDSTLYYCRQAIELAQRLQTSRGIAESLNYMGLASSYKGDYPTAFDYHQKALNIATATADSSQIAHSLNSIGRIFYVQGNPVRSYDYYLKALDLFTQLGDSSGMGYTYNSLSQLYELQEELGKALEVAKKALAIRQQQQNRRGQVSSYQTIARLYTKLGTTEQATVCLQKARDISRELGEISLAEIELGLAELYLNAQRYEEALQNGQEAFQVIDRSHNRKLMAQASLMMGCIHLKMGHFSQAHTFLDQVIKYAQESGNLEEQQRAFLHLSELAERENNYRQAYQHYRQHEALQDSLYSTEKARLMEQMDAQLKIDRIEQEYKLLKATEEKNQLIIEHERLKDIAQYLILALAVALATVLVVAYVKRRKQNEELVVKNNRIEEQNREIIKRNLFIEEQNLILQRQNQDLRSMDEEKDQFMRIVAHDLKSPFNSIKGLTDLLPLDGNLTEEQQQFVTLIRQLSNDSLQLITKMLDIHALEHSSQVNTQEVMIEPWLENALRPHRAKALQKGITLRCESEEGLLLETDELYLTRILDNLVSNAVKYSSSGKLVEVNVYRQQHHVCLSVRDQGPGFTEQDKEQLYRKFRRLSAKPTQGEESHGLGLSIVKTLVEKLDASIVLHSHPDQGSEFVVTFPLTAKQLVP</sequence>
<feature type="domain" description="Histidine kinase" evidence="9">
    <location>
        <begin position="478"/>
        <end position="693"/>
    </location>
</feature>
<dbReference type="Pfam" id="PF02518">
    <property type="entry name" value="HATPase_c"/>
    <property type="match status" value="1"/>
</dbReference>
<keyword evidence="8" id="KW-0472">Membrane</keyword>
<evidence type="ECO:0000256" key="8">
    <source>
        <dbReference type="SAM" id="Phobius"/>
    </source>
</evidence>
<keyword evidence="11" id="KW-1185">Reference proteome</keyword>
<dbReference type="AlphaFoldDB" id="A0A1G9F2F3"/>
<dbReference type="CDD" id="cd00082">
    <property type="entry name" value="HisKA"/>
    <property type="match status" value="1"/>
</dbReference>
<dbReference type="PROSITE" id="PS50109">
    <property type="entry name" value="HIS_KIN"/>
    <property type="match status" value="1"/>
</dbReference>
<gene>
    <name evidence="10" type="ORF">SAMN05421823_103654</name>
</gene>
<evidence type="ECO:0000256" key="3">
    <source>
        <dbReference type="ARBA" id="ARBA00022553"/>
    </source>
</evidence>
<organism evidence="10 11">
    <name type="scientific">Catalinimonas alkaloidigena</name>
    <dbReference type="NCBI Taxonomy" id="1075417"/>
    <lineage>
        <taxon>Bacteria</taxon>
        <taxon>Pseudomonadati</taxon>
        <taxon>Bacteroidota</taxon>
        <taxon>Cytophagia</taxon>
        <taxon>Cytophagales</taxon>
        <taxon>Catalimonadaceae</taxon>
        <taxon>Catalinimonas</taxon>
    </lineage>
</organism>
<dbReference type="RefSeq" id="WP_089681644.1">
    <property type="nucleotide sequence ID" value="NZ_FNFO01000003.1"/>
</dbReference>
<dbReference type="EC" id="2.7.13.3" evidence="2"/>
<dbReference type="Gene3D" id="3.30.565.10">
    <property type="entry name" value="Histidine kinase-like ATPase, C-terminal domain"/>
    <property type="match status" value="1"/>
</dbReference>